<evidence type="ECO:0000256" key="1">
    <source>
        <dbReference type="SAM" id="Phobius"/>
    </source>
</evidence>
<dbReference type="OrthoDB" id="1820711at2"/>
<dbReference type="Proteomes" id="UP000019365">
    <property type="component" value="Unassembled WGS sequence"/>
</dbReference>
<proteinExistence type="predicted"/>
<dbReference type="RefSeq" id="WP_037298709.1">
    <property type="nucleotide sequence ID" value="NZ_ATAX01000023.1"/>
</dbReference>
<comment type="caution">
    <text evidence="2">The sequence shown here is derived from an EMBL/GenBank/DDBJ whole genome shotgun (WGS) entry which is preliminary data.</text>
</comment>
<feature type="transmembrane region" description="Helical" evidence="1">
    <location>
        <begin position="83"/>
        <end position="103"/>
    </location>
</feature>
<keyword evidence="1" id="KW-0472">Membrane</keyword>
<dbReference type="EMBL" id="ATAX01000023">
    <property type="protein sequence ID" value="EWM53819.1"/>
    <property type="molecule type" value="Genomic_DNA"/>
</dbReference>
<dbReference type="AlphaFoldDB" id="W7UQV8"/>
<organism evidence="2 3">
    <name type="scientific">Ruminococcus flavefaciens 007c</name>
    <dbReference type="NCBI Taxonomy" id="1341157"/>
    <lineage>
        <taxon>Bacteria</taxon>
        <taxon>Bacillati</taxon>
        <taxon>Bacillota</taxon>
        <taxon>Clostridia</taxon>
        <taxon>Eubacteriales</taxon>
        <taxon>Oscillospiraceae</taxon>
        <taxon>Ruminococcus</taxon>
    </lineage>
</organism>
<feature type="transmembrane region" description="Helical" evidence="1">
    <location>
        <begin position="50"/>
        <end position="71"/>
    </location>
</feature>
<evidence type="ECO:0000313" key="3">
    <source>
        <dbReference type="Proteomes" id="UP000019365"/>
    </source>
</evidence>
<keyword evidence="1" id="KW-1133">Transmembrane helix</keyword>
<reference evidence="2 3" key="1">
    <citation type="journal article" date="2014" name="PLoS ONE">
        <title>Rumen cellulosomics: divergent fiber-degrading strategies revealed by comparative genome-wide analysis of six ruminococcal strains.</title>
        <authorList>
            <person name="Dassa B."/>
            <person name="Borovok I."/>
            <person name="Ruimy-Israeli V."/>
            <person name="Lamed R."/>
            <person name="Flint H.J."/>
            <person name="Duncan S.H."/>
            <person name="Henrissat B."/>
            <person name="Coutinho P."/>
            <person name="Morrison M."/>
            <person name="Mosoni P."/>
            <person name="Yeoman C.J."/>
            <person name="White B.A."/>
            <person name="Bayer E.A."/>
        </authorList>
    </citation>
    <scope>NUCLEOTIDE SEQUENCE [LARGE SCALE GENOMIC DNA]</scope>
    <source>
        <strain evidence="2 3">007c</strain>
    </source>
</reference>
<keyword evidence="1" id="KW-0812">Transmembrane</keyword>
<evidence type="ECO:0000313" key="2">
    <source>
        <dbReference type="EMBL" id="EWM53819.1"/>
    </source>
</evidence>
<accession>W7UQV8</accession>
<feature type="transmembrane region" description="Helical" evidence="1">
    <location>
        <begin position="6"/>
        <end position="29"/>
    </location>
</feature>
<protein>
    <recommendedName>
        <fullName evidence="4">DUF5673 domain-containing protein</fullName>
    </recommendedName>
</protein>
<gene>
    <name evidence="2" type="ORF">RF007C_08895</name>
</gene>
<keyword evidence="3" id="KW-1185">Reference proteome</keyword>
<dbReference type="PATRIC" id="fig|1341157.4.peg.1460"/>
<sequence length="174" mass="20376">MPKLKVISICILCIVSLMFIAGITGYFVFKKRVSTKKTAIKLKRQRKKDALWWSCIWTVWLVVGFLEWNGARAMKDTYHMNCYGMLFIAGLILTAMLLLDLFFGKYAYITSQRVYFPDNFGLARQKKKIMYKVSGDTLKLWFNNGIMPKQFTIIEKNDELIKLLKDNYKLNKSI</sequence>
<evidence type="ECO:0008006" key="4">
    <source>
        <dbReference type="Google" id="ProtNLM"/>
    </source>
</evidence>
<name>W7UQV8_RUMFL</name>